<feature type="transmembrane region" description="Helical" evidence="7">
    <location>
        <begin position="112"/>
        <end position="131"/>
    </location>
</feature>
<dbReference type="RefSeq" id="WP_116064649.1">
    <property type="nucleotide sequence ID" value="NZ_QRDZ01000035.1"/>
</dbReference>
<evidence type="ECO:0000256" key="1">
    <source>
        <dbReference type="ARBA" id="ARBA00004651"/>
    </source>
</evidence>
<keyword evidence="4 7" id="KW-0812">Transmembrane</keyword>
<name>A0A3D9I851_9BACL</name>
<accession>A0A3D9I851</accession>
<keyword evidence="6 7" id="KW-0472">Membrane</keyword>
<dbReference type="Pfam" id="PF00528">
    <property type="entry name" value="BPD_transp_1"/>
    <property type="match status" value="1"/>
</dbReference>
<dbReference type="PANTHER" id="PTHR43744:SF9">
    <property type="entry name" value="POLYGALACTURONAN_RHAMNOGALACTURONAN TRANSPORT SYSTEM PERMEASE PROTEIN YTCP"/>
    <property type="match status" value="1"/>
</dbReference>
<reference evidence="9 10" key="1">
    <citation type="submission" date="2018-07" db="EMBL/GenBank/DDBJ databases">
        <title>Genomic Encyclopedia of Type Strains, Phase III (KMG-III): the genomes of soil and plant-associated and newly described type strains.</title>
        <authorList>
            <person name="Whitman W."/>
        </authorList>
    </citation>
    <scope>NUCLEOTIDE SEQUENCE [LARGE SCALE GENOMIC DNA]</scope>
    <source>
        <strain evidence="9 10">CECT 7287</strain>
    </source>
</reference>
<sequence length="297" mass="32896">MVGKMSTSRIAFNMANYSFLTIMCLLALFPFLNVLALSLSNKTAAAAGLVKLWPVDFTLSSYQFVFLRHEFFTALGITLERVLLGTALSMLISVLAAYPLSKEERAFPGRTLYAWAFVFTILFNGGLIPWYMTIKMTGILDSIWALVLPGAVQVFNCLLLLNFFRGLPKALEEAAFVDGASHWTTLGRIFVPLSAPVLATVTLFTVVGHWNSWFDGIVLMNSPSHYPLQSYLQTVVVKMNTSTFANIDPVQAKLLGEISDRTVKAAQIFMATLPVLCVYPFLQKYFMSGIVLGSVKE</sequence>
<keyword evidence="5 7" id="KW-1133">Transmembrane helix</keyword>
<comment type="subcellular location">
    <subcellularLocation>
        <location evidence="1 7">Cell membrane</location>
        <topology evidence="1 7">Multi-pass membrane protein</topology>
    </subcellularLocation>
</comment>
<dbReference type="EMBL" id="QRDZ01000035">
    <property type="protein sequence ID" value="RED57964.1"/>
    <property type="molecule type" value="Genomic_DNA"/>
</dbReference>
<dbReference type="PROSITE" id="PS50928">
    <property type="entry name" value="ABC_TM1"/>
    <property type="match status" value="1"/>
</dbReference>
<evidence type="ECO:0000256" key="2">
    <source>
        <dbReference type="ARBA" id="ARBA00022448"/>
    </source>
</evidence>
<keyword evidence="2 7" id="KW-0813">Transport</keyword>
<dbReference type="SUPFAM" id="SSF161098">
    <property type="entry name" value="MetI-like"/>
    <property type="match status" value="1"/>
</dbReference>
<feature type="transmembrane region" description="Helical" evidence="7">
    <location>
        <begin position="143"/>
        <end position="164"/>
    </location>
</feature>
<evidence type="ECO:0000256" key="3">
    <source>
        <dbReference type="ARBA" id="ARBA00022475"/>
    </source>
</evidence>
<evidence type="ECO:0000256" key="6">
    <source>
        <dbReference type="ARBA" id="ARBA00023136"/>
    </source>
</evidence>
<comment type="caution">
    <text evidence="9">The sequence shown here is derived from an EMBL/GenBank/DDBJ whole genome shotgun (WGS) entry which is preliminary data.</text>
</comment>
<comment type="similarity">
    <text evidence="7">Belongs to the binding-protein-dependent transport system permease family.</text>
</comment>
<keyword evidence="3" id="KW-1003">Cell membrane</keyword>
<feature type="domain" description="ABC transmembrane type-1" evidence="8">
    <location>
        <begin position="75"/>
        <end position="282"/>
    </location>
</feature>
<dbReference type="InterPro" id="IPR000515">
    <property type="entry name" value="MetI-like"/>
</dbReference>
<evidence type="ECO:0000313" key="10">
    <source>
        <dbReference type="Proteomes" id="UP000256977"/>
    </source>
</evidence>
<dbReference type="PANTHER" id="PTHR43744">
    <property type="entry name" value="ABC TRANSPORTER PERMEASE PROTEIN MG189-RELATED-RELATED"/>
    <property type="match status" value="1"/>
</dbReference>
<dbReference type="CDD" id="cd06261">
    <property type="entry name" value="TM_PBP2"/>
    <property type="match status" value="1"/>
</dbReference>
<evidence type="ECO:0000256" key="7">
    <source>
        <dbReference type="RuleBase" id="RU363032"/>
    </source>
</evidence>
<dbReference type="InterPro" id="IPR035906">
    <property type="entry name" value="MetI-like_sf"/>
</dbReference>
<gene>
    <name evidence="9" type="ORF">DFP98_13563</name>
</gene>
<evidence type="ECO:0000259" key="8">
    <source>
        <dbReference type="PROSITE" id="PS50928"/>
    </source>
</evidence>
<protein>
    <submittedName>
        <fullName evidence="9">Putative aldouronate transport system permease protein</fullName>
    </submittedName>
</protein>
<dbReference type="Proteomes" id="UP000256977">
    <property type="component" value="Unassembled WGS sequence"/>
</dbReference>
<dbReference type="GO" id="GO:0005886">
    <property type="term" value="C:plasma membrane"/>
    <property type="evidence" value="ECO:0007669"/>
    <property type="project" value="UniProtKB-SubCell"/>
</dbReference>
<dbReference type="OrthoDB" id="9810086at2"/>
<feature type="transmembrane region" description="Helical" evidence="7">
    <location>
        <begin position="265"/>
        <end position="282"/>
    </location>
</feature>
<dbReference type="Gene3D" id="1.10.3720.10">
    <property type="entry name" value="MetI-like"/>
    <property type="match status" value="1"/>
</dbReference>
<feature type="transmembrane region" description="Helical" evidence="7">
    <location>
        <begin position="185"/>
        <end position="210"/>
    </location>
</feature>
<evidence type="ECO:0000256" key="4">
    <source>
        <dbReference type="ARBA" id="ARBA00022692"/>
    </source>
</evidence>
<evidence type="ECO:0000313" key="9">
    <source>
        <dbReference type="EMBL" id="RED57964.1"/>
    </source>
</evidence>
<dbReference type="AlphaFoldDB" id="A0A3D9I851"/>
<dbReference type="GO" id="GO:0055085">
    <property type="term" value="P:transmembrane transport"/>
    <property type="evidence" value="ECO:0007669"/>
    <property type="project" value="InterPro"/>
</dbReference>
<keyword evidence="10" id="KW-1185">Reference proteome</keyword>
<organism evidence="9 10">
    <name type="scientific">Cohnella phaseoli</name>
    <dbReference type="NCBI Taxonomy" id="456490"/>
    <lineage>
        <taxon>Bacteria</taxon>
        <taxon>Bacillati</taxon>
        <taxon>Bacillota</taxon>
        <taxon>Bacilli</taxon>
        <taxon>Bacillales</taxon>
        <taxon>Paenibacillaceae</taxon>
        <taxon>Cohnella</taxon>
    </lineage>
</organism>
<feature type="transmembrane region" description="Helical" evidence="7">
    <location>
        <begin position="71"/>
        <end position="100"/>
    </location>
</feature>
<proteinExistence type="inferred from homology"/>
<evidence type="ECO:0000256" key="5">
    <source>
        <dbReference type="ARBA" id="ARBA00022989"/>
    </source>
</evidence>